<dbReference type="Proteomes" id="UP000823749">
    <property type="component" value="Chromosome 4"/>
</dbReference>
<comment type="caution">
    <text evidence="2">The sequence shown here is derived from an EMBL/GenBank/DDBJ whole genome shotgun (WGS) entry which is preliminary data.</text>
</comment>
<reference evidence="2" key="1">
    <citation type="submission" date="2020-08" db="EMBL/GenBank/DDBJ databases">
        <title>Plant Genome Project.</title>
        <authorList>
            <person name="Zhang R.-G."/>
        </authorList>
    </citation>
    <scope>NUCLEOTIDE SEQUENCE</scope>
    <source>
        <strain evidence="2">WSP0</strain>
        <tissue evidence="2">Leaf</tissue>
    </source>
</reference>
<feature type="transmembrane region" description="Helical" evidence="1">
    <location>
        <begin position="44"/>
        <end position="67"/>
    </location>
</feature>
<dbReference type="EMBL" id="JACTNZ010000004">
    <property type="protein sequence ID" value="KAG5551487.1"/>
    <property type="molecule type" value="Genomic_DNA"/>
</dbReference>
<name>A0AAV6KH85_9ERIC</name>
<sequence length="91" mass="10653">MPPPANKATRCRRRLIWSLFSLPGKRLECELVFIWRLSGELSDFGFLLVGFFFFSVFPSFHLLIFFFDRQKKDSLTHNTKNRANRVLGTPA</sequence>
<proteinExistence type="predicted"/>
<evidence type="ECO:0000313" key="2">
    <source>
        <dbReference type="EMBL" id="KAG5551487.1"/>
    </source>
</evidence>
<accession>A0AAV6KH85</accession>
<dbReference type="AlphaFoldDB" id="A0AAV6KH85"/>
<gene>
    <name evidence="2" type="ORF">RHGRI_009795</name>
</gene>
<evidence type="ECO:0000256" key="1">
    <source>
        <dbReference type="SAM" id="Phobius"/>
    </source>
</evidence>
<keyword evidence="1" id="KW-1133">Transmembrane helix</keyword>
<evidence type="ECO:0000313" key="3">
    <source>
        <dbReference type="Proteomes" id="UP000823749"/>
    </source>
</evidence>
<keyword evidence="3" id="KW-1185">Reference proteome</keyword>
<keyword evidence="1" id="KW-0812">Transmembrane</keyword>
<keyword evidence="1" id="KW-0472">Membrane</keyword>
<organism evidence="2 3">
    <name type="scientific">Rhododendron griersonianum</name>
    <dbReference type="NCBI Taxonomy" id="479676"/>
    <lineage>
        <taxon>Eukaryota</taxon>
        <taxon>Viridiplantae</taxon>
        <taxon>Streptophyta</taxon>
        <taxon>Embryophyta</taxon>
        <taxon>Tracheophyta</taxon>
        <taxon>Spermatophyta</taxon>
        <taxon>Magnoliopsida</taxon>
        <taxon>eudicotyledons</taxon>
        <taxon>Gunneridae</taxon>
        <taxon>Pentapetalae</taxon>
        <taxon>asterids</taxon>
        <taxon>Ericales</taxon>
        <taxon>Ericaceae</taxon>
        <taxon>Ericoideae</taxon>
        <taxon>Rhodoreae</taxon>
        <taxon>Rhododendron</taxon>
    </lineage>
</organism>
<protein>
    <submittedName>
        <fullName evidence="2">Uncharacterized protein</fullName>
    </submittedName>
</protein>